<dbReference type="Proteomes" id="UP001412067">
    <property type="component" value="Unassembled WGS sequence"/>
</dbReference>
<evidence type="ECO:0000256" key="1">
    <source>
        <dbReference type="SAM" id="Phobius"/>
    </source>
</evidence>
<dbReference type="EMBL" id="JBBWWR010000008">
    <property type="protein sequence ID" value="KAK8962408.1"/>
    <property type="molecule type" value="Genomic_DNA"/>
</dbReference>
<dbReference type="PANTHER" id="PTHR21477">
    <property type="entry name" value="ZGC:172139"/>
    <property type="match status" value="1"/>
</dbReference>
<feature type="transmembrane region" description="Helical" evidence="1">
    <location>
        <begin position="12"/>
        <end position="30"/>
    </location>
</feature>
<proteinExistence type="predicted"/>
<evidence type="ECO:0000313" key="2">
    <source>
        <dbReference type="EMBL" id="KAK8962408.1"/>
    </source>
</evidence>
<keyword evidence="3" id="KW-1185">Reference proteome</keyword>
<sequence length="389" mass="42428">MALALAGRRRRWILVLAAAGLSGYGAYRVYHHPSVEAKRRKLVNIFSALVSVADAVSSSSHAVNLLSSDLNNFLRSDSDEIPQSLVQIAKIARSAEFSASISRVSEALTVGIIRGFSSASDLSEAEANTSSSFSDRLIDKLLSTKGSGFTSAVVGSFARNTVLAFYTREEEIVSRAGTVPGWVDLMCSEKCRELIADSIQLFVRAAVTVYLEKTIEFNTYDELFSGLTNPRHEAQVKDILVSLCNGAVETFVKTTHVVLSSSSSTINSGRVASQISSSQNVLGSSDIEIKDSGGWVDQISSVLAVPRNRKFVVDVTGRVTFESVRSFLKFLMWKLQDAVRKSVDVVNEKVVQRGLEVMRYLSAKTMFTFSLCIALCIRIVAEPRVLLAT</sequence>
<dbReference type="InterPro" id="IPR019141">
    <property type="entry name" value="DUF2045"/>
</dbReference>
<gene>
    <name evidence="2" type="primary">PP2A10</name>
    <name evidence="2" type="ORF">KSP40_PGU018238</name>
</gene>
<reference evidence="2 3" key="1">
    <citation type="journal article" date="2022" name="Nat. Plants">
        <title>Genomes of leafy and leafless Platanthera orchids illuminate the evolution of mycoheterotrophy.</title>
        <authorList>
            <person name="Li M.H."/>
            <person name="Liu K.W."/>
            <person name="Li Z."/>
            <person name="Lu H.C."/>
            <person name="Ye Q.L."/>
            <person name="Zhang D."/>
            <person name="Wang J.Y."/>
            <person name="Li Y.F."/>
            <person name="Zhong Z.M."/>
            <person name="Liu X."/>
            <person name="Yu X."/>
            <person name="Liu D.K."/>
            <person name="Tu X.D."/>
            <person name="Liu B."/>
            <person name="Hao Y."/>
            <person name="Liao X.Y."/>
            <person name="Jiang Y.T."/>
            <person name="Sun W.H."/>
            <person name="Chen J."/>
            <person name="Chen Y.Q."/>
            <person name="Ai Y."/>
            <person name="Zhai J.W."/>
            <person name="Wu S.S."/>
            <person name="Zhou Z."/>
            <person name="Hsiao Y.Y."/>
            <person name="Wu W.L."/>
            <person name="Chen Y.Y."/>
            <person name="Lin Y.F."/>
            <person name="Hsu J.L."/>
            <person name="Li C.Y."/>
            <person name="Wang Z.W."/>
            <person name="Zhao X."/>
            <person name="Zhong W.Y."/>
            <person name="Ma X.K."/>
            <person name="Ma L."/>
            <person name="Huang J."/>
            <person name="Chen G.Z."/>
            <person name="Huang M.Z."/>
            <person name="Huang L."/>
            <person name="Peng D.H."/>
            <person name="Luo Y.B."/>
            <person name="Zou S.Q."/>
            <person name="Chen S.P."/>
            <person name="Lan S."/>
            <person name="Tsai W.C."/>
            <person name="Van de Peer Y."/>
            <person name="Liu Z.J."/>
        </authorList>
    </citation>
    <scope>NUCLEOTIDE SEQUENCE [LARGE SCALE GENOMIC DNA]</scope>
    <source>
        <strain evidence="2">Lor288</strain>
    </source>
</reference>
<keyword evidence="1" id="KW-0472">Membrane</keyword>
<keyword evidence="1" id="KW-1133">Transmembrane helix</keyword>
<evidence type="ECO:0000313" key="3">
    <source>
        <dbReference type="Proteomes" id="UP001412067"/>
    </source>
</evidence>
<name>A0ABR2MHH9_9ASPA</name>
<organism evidence="2 3">
    <name type="scientific">Platanthera guangdongensis</name>
    <dbReference type="NCBI Taxonomy" id="2320717"/>
    <lineage>
        <taxon>Eukaryota</taxon>
        <taxon>Viridiplantae</taxon>
        <taxon>Streptophyta</taxon>
        <taxon>Embryophyta</taxon>
        <taxon>Tracheophyta</taxon>
        <taxon>Spermatophyta</taxon>
        <taxon>Magnoliopsida</taxon>
        <taxon>Liliopsida</taxon>
        <taxon>Asparagales</taxon>
        <taxon>Orchidaceae</taxon>
        <taxon>Orchidoideae</taxon>
        <taxon>Orchideae</taxon>
        <taxon>Orchidinae</taxon>
        <taxon>Platanthera</taxon>
    </lineage>
</organism>
<accession>A0ABR2MHH9</accession>
<keyword evidence="1" id="KW-0812">Transmembrane</keyword>
<protein>
    <submittedName>
        <fullName evidence="2">Protein PHLOEM PROTEIN 2-LIKE A10</fullName>
    </submittedName>
</protein>
<dbReference type="PANTHER" id="PTHR21477:SF12">
    <property type="entry name" value="PROTEIN PHLOEM PROTEIN 2-LIKE A10"/>
    <property type="match status" value="1"/>
</dbReference>
<comment type="caution">
    <text evidence="2">The sequence shown here is derived from an EMBL/GenBank/DDBJ whole genome shotgun (WGS) entry which is preliminary data.</text>
</comment>